<dbReference type="Proteomes" id="UP000580718">
    <property type="component" value="Unassembled WGS sequence"/>
</dbReference>
<gene>
    <name evidence="14" type="ORF">DMO24_07765</name>
    <name evidence="13" type="ORF">FHX36_001943</name>
</gene>
<feature type="transmembrane region" description="Helical" evidence="11">
    <location>
        <begin position="34"/>
        <end position="56"/>
    </location>
</feature>
<evidence type="ECO:0000256" key="8">
    <source>
        <dbReference type="ARBA" id="ARBA00022989"/>
    </source>
</evidence>
<name>A0A323VCM7_9ACTN</name>
<feature type="transmembrane region" description="Helical" evidence="11">
    <location>
        <begin position="178"/>
        <end position="198"/>
    </location>
</feature>
<evidence type="ECO:0000259" key="12">
    <source>
        <dbReference type="Pfam" id="PF01435"/>
    </source>
</evidence>
<feature type="domain" description="Peptidase M48" evidence="12">
    <location>
        <begin position="96"/>
        <end position="331"/>
    </location>
</feature>
<dbReference type="GO" id="GO:0046872">
    <property type="term" value="F:metal ion binding"/>
    <property type="evidence" value="ECO:0007669"/>
    <property type="project" value="UniProtKB-KW"/>
</dbReference>
<evidence type="ECO:0000256" key="10">
    <source>
        <dbReference type="ARBA" id="ARBA00023136"/>
    </source>
</evidence>
<dbReference type="PANTHER" id="PTHR43221:SF2">
    <property type="entry name" value="PROTEASE HTPX HOMOLOG"/>
    <property type="match status" value="1"/>
</dbReference>
<evidence type="ECO:0000256" key="7">
    <source>
        <dbReference type="ARBA" id="ARBA00022833"/>
    </source>
</evidence>
<dbReference type="PANTHER" id="PTHR43221">
    <property type="entry name" value="PROTEASE HTPX"/>
    <property type="match status" value="1"/>
</dbReference>
<dbReference type="GO" id="GO:0004222">
    <property type="term" value="F:metalloendopeptidase activity"/>
    <property type="evidence" value="ECO:0007669"/>
    <property type="project" value="InterPro"/>
</dbReference>
<comment type="cofactor">
    <cofactor evidence="1">
        <name>Zn(2+)</name>
        <dbReference type="ChEBI" id="CHEBI:29105"/>
    </cofactor>
</comment>
<feature type="transmembrane region" description="Helical" evidence="11">
    <location>
        <begin position="528"/>
        <end position="548"/>
    </location>
</feature>
<evidence type="ECO:0000256" key="5">
    <source>
        <dbReference type="ARBA" id="ARBA00022723"/>
    </source>
</evidence>
<dbReference type="EMBL" id="QKNV01000058">
    <property type="protein sequence ID" value="PZA21930.1"/>
    <property type="molecule type" value="Genomic_DNA"/>
</dbReference>
<dbReference type="RefSeq" id="WP_110551746.1">
    <property type="nucleotide sequence ID" value="NZ_JACIBU010000001.1"/>
</dbReference>
<keyword evidence="15" id="KW-1185">Reference proteome</keyword>
<keyword evidence="5" id="KW-0479">Metal-binding</keyword>
<evidence type="ECO:0000256" key="6">
    <source>
        <dbReference type="ARBA" id="ARBA00022801"/>
    </source>
</evidence>
<evidence type="ECO:0000256" key="1">
    <source>
        <dbReference type="ARBA" id="ARBA00001947"/>
    </source>
</evidence>
<dbReference type="Proteomes" id="UP000247602">
    <property type="component" value="Unassembled WGS sequence"/>
</dbReference>
<evidence type="ECO:0000313" key="13">
    <source>
        <dbReference type="EMBL" id="MBB3676208.1"/>
    </source>
</evidence>
<keyword evidence="9" id="KW-0482">Metalloprotease</keyword>
<dbReference type="InterPro" id="IPR050083">
    <property type="entry name" value="HtpX_protease"/>
</dbReference>
<organism evidence="14 15">
    <name type="scientific">Modestobacter versicolor</name>
    <dbReference type="NCBI Taxonomy" id="429133"/>
    <lineage>
        <taxon>Bacteria</taxon>
        <taxon>Bacillati</taxon>
        <taxon>Actinomycetota</taxon>
        <taxon>Actinomycetes</taxon>
        <taxon>Geodermatophilales</taxon>
        <taxon>Geodermatophilaceae</taxon>
        <taxon>Modestobacter</taxon>
    </lineage>
</organism>
<evidence type="ECO:0000256" key="9">
    <source>
        <dbReference type="ARBA" id="ARBA00023049"/>
    </source>
</evidence>
<accession>A0A323VCM7</accession>
<dbReference type="AlphaFoldDB" id="A0A323VCM7"/>
<keyword evidence="7" id="KW-0862">Zinc</keyword>
<keyword evidence="3 14" id="KW-0645">Protease</keyword>
<evidence type="ECO:0000256" key="2">
    <source>
        <dbReference type="ARBA" id="ARBA00022475"/>
    </source>
</evidence>
<keyword evidence="10 11" id="KW-0472">Membrane</keyword>
<dbReference type="InterPro" id="IPR001915">
    <property type="entry name" value="Peptidase_M48"/>
</dbReference>
<evidence type="ECO:0000313" key="14">
    <source>
        <dbReference type="EMBL" id="PZA21930.1"/>
    </source>
</evidence>
<protein>
    <submittedName>
        <fullName evidence="13 14">Protease</fullName>
    </submittedName>
</protein>
<feature type="transmembrane region" description="Helical" evidence="11">
    <location>
        <begin position="149"/>
        <end position="166"/>
    </location>
</feature>
<evidence type="ECO:0000313" key="15">
    <source>
        <dbReference type="Proteomes" id="UP000247602"/>
    </source>
</evidence>
<evidence type="ECO:0000256" key="3">
    <source>
        <dbReference type="ARBA" id="ARBA00022670"/>
    </source>
</evidence>
<evidence type="ECO:0000313" key="16">
    <source>
        <dbReference type="Proteomes" id="UP000580718"/>
    </source>
</evidence>
<feature type="transmembrane region" description="Helical" evidence="11">
    <location>
        <begin position="366"/>
        <end position="384"/>
    </location>
</feature>
<keyword evidence="2" id="KW-1003">Cell membrane</keyword>
<keyword evidence="4 11" id="KW-0812">Transmembrane</keyword>
<reference evidence="14 15" key="1">
    <citation type="submission" date="2018-06" db="EMBL/GenBank/DDBJ databases">
        <title>Draft genome sequence of Modestobacter versicolor CP153-2.</title>
        <authorList>
            <person name="Gundlapally S.R."/>
        </authorList>
    </citation>
    <scope>NUCLEOTIDE SEQUENCE [LARGE SCALE GENOMIC DNA]</scope>
    <source>
        <strain evidence="14 15">CP153-2</strain>
    </source>
</reference>
<keyword evidence="6" id="KW-0378">Hydrolase</keyword>
<sequence length="552" mass="59390">MTGYVLRRSALSLTLLAALLAAGGGVLVVLGAPLWVPIVLAVVLVAVQYAVAPALIQWLIPATRVPWADGEYQTGHPVGAIVARRCAGAGVGPVRLGIVEDGTPNAFTFGHTRGNARIYVTRGLLERLDERELDAVVSHEVGHVKHNDVLAMAIASTVPVLLYYVFLALRNDRNANTAIPAVISYIGYLLSQLVVLALSRARELGADHYSCSVTGDGDALCSALVTIGYGMGQVDAERAAAAHEAAQNKQKERRKALAKEDRRHQRMRAAGLLGIADQGQGATVLAARERGLEPREVIGALRWDTCNPWARWTQLFSTHPLIVRRIAALEDSGLPGAPQRWSAHEVARSCVGPELARARRRFWLELPVRYLPLIALLVGAVAWGSDDWLLLAQAGTVGGVALLVRTAFGRPLGSSRPTSRVTELLTRLDASPVTGLPVELRGRVVGRGTPGYVLSPDLVVQDESGFVPVLYQQPWPFARSLFGLLRVPDLVDADVVVRGWYRRSPAPVLELRELVPADGRRVRGFQWVVAYALAVAIAAVGGAAWLLISLTG</sequence>
<proteinExistence type="predicted"/>
<reference evidence="13 16" key="2">
    <citation type="submission" date="2020-08" db="EMBL/GenBank/DDBJ databases">
        <title>Sequencing the genomes of 1000 actinobacteria strains.</title>
        <authorList>
            <person name="Klenk H.-P."/>
        </authorList>
    </citation>
    <scope>NUCLEOTIDE SEQUENCE [LARGE SCALE GENOMIC DNA]</scope>
    <source>
        <strain evidence="13 16">DSM 16678</strain>
    </source>
</reference>
<keyword evidence="8 11" id="KW-1133">Transmembrane helix</keyword>
<dbReference type="GO" id="GO:0006508">
    <property type="term" value="P:proteolysis"/>
    <property type="evidence" value="ECO:0007669"/>
    <property type="project" value="UniProtKB-KW"/>
</dbReference>
<evidence type="ECO:0000256" key="11">
    <source>
        <dbReference type="SAM" id="Phobius"/>
    </source>
</evidence>
<dbReference type="Pfam" id="PF01435">
    <property type="entry name" value="Peptidase_M48"/>
    <property type="match status" value="1"/>
</dbReference>
<comment type="caution">
    <text evidence="14">The sequence shown here is derived from an EMBL/GenBank/DDBJ whole genome shotgun (WGS) entry which is preliminary data.</text>
</comment>
<dbReference type="OrthoDB" id="15218at2"/>
<dbReference type="Gene3D" id="3.30.2010.10">
    <property type="entry name" value="Metalloproteases ('zincins'), catalytic domain"/>
    <property type="match status" value="1"/>
</dbReference>
<dbReference type="EMBL" id="JACIBU010000001">
    <property type="protein sequence ID" value="MBB3676208.1"/>
    <property type="molecule type" value="Genomic_DNA"/>
</dbReference>
<feature type="transmembrane region" description="Helical" evidence="11">
    <location>
        <begin position="390"/>
        <end position="408"/>
    </location>
</feature>
<evidence type="ECO:0000256" key="4">
    <source>
        <dbReference type="ARBA" id="ARBA00022692"/>
    </source>
</evidence>